<feature type="signal peptide" evidence="1">
    <location>
        <begin position="1"/>
        <end position="28"/>
    </location>
</feature>
<keyword evidence="1" id="KW-0732">Signal</keyword>
<reference evidence="2 3" key="1">
    <citation type="submission" date="2024-06" db="EMBL/GenBank/DDBJ databases">
        <title>The Natural Products Discovery Center: Release of the First 8490 Sequenced Strains for Exploring Actinobacteria Biosynthetic Diversity.</title>
        <authorList>
            <person name="Kalkreuter E."/>
            <person name="Kautsar S.A."/>
            <person name="Yang D."/>
            <person name="Bader C.D."/>
            <person name="Teijaro C.N."/>
            <person name="Fluegel L."/>
            <person name="Davis C.M."/>
            <person name="Simpson J.R."/>
            <person name="Lauterbach L."/>
            <person name="Steele A.D."/>
            <person name="Gui C."/>
            <person name="Meng S."/>
            <person name="Li G."/>
            <person name="Viehrig K."/>
            <person name="Ye F."/>
            <person name="Su P."/>
            <person name="Kiefer A.F."/>
            <person name="Nichols A."/>
            <person name="Cepeda A.J."/>
            <person name="Yan W."/>
            <person name="Fan B."/>
            <person name="Jiang Y."/>
            <person name="Adhikari A."/>
            <person name="Zheng C.-J."/>
            <person name="Schuster L."/>
            <person name="Cowan T.M."/>
            <person name="Smanski M.J."/>
            <person name="Chevrette M.G."/>
            <person name="De Carvalho L.P.S."/>
            <person name="Shen B."/>
        </authorList>
    </citation>
    <scope>NUCLEOTIDE SEQUENCE [LARGE SCALE GENOMIC DNA]</scope>
    <source>
        <strain evidence="2 3">NPDC033843</strain>
    </source>
</reference>
<comment type="caution">
    <text evidence="2">The sequence shown here is derived from an EMBL/GenBank/DDBJ whole genome shotgun (WGS) entry which is preliminary data.</text>
</comment>
<gene>
    <name evidence="2" type="ORF">AB0E89_47330</name>
</gene>
<dbReference type="Proteomes" id="UP001550739">
    <property type="component" value="Unassembled WGS sequence"/>
</dbReference>
<evidence type="ECO:0008006" key="4">
    <source>
        <dbReference type="Google" id="ProtNLM"/>
    </source>
</evidence>
<sequence>MASRLSRTIAVAAAGAGLVLSLAGSAQADGGGTYSATLADDCGYTSGTYHWHNSTSYNGKQSFRTDWDFDLSDWCSTNGYAVSLYRKYSKWNGSAWINDGRYHKIAASGTESKVADVIIFLCEVGRPSTCVGIS</sequence>
<accession>A0ABV3A037</accession>
<evidence type="ECO:0000256" key="1">
    <source>
        <dbReference type="SAM" id="SignalP"/>
    </source>
</evidence>
<dbReference type="EMBL" id="JBEZVE010000068">
    <property type="protein sequence ID" value="MEU3788030.1"/>
    <property type="molecule type" value="Genomic_DNA"/>
</dbReference>
<evidence type="ECO:0000313" key="3">
    <source>
        <dbReference type="Proteomes" id="UP001550739"/>
    </source>
</evidence>
<proteinExistence type="predicted"/>
<organism evidence="2 3">
    <name type="scientific">Streptomyces sp. 900129855</name>
    <dbReference type="NCBI Taxonomy" id="3155129"/>
    <lineage>
        <taxon>Bacteria</taxon>
        <taxon>Bacillati</taxon>
        <taxon>Actinomycetota</taxon>
        <taxon>Actinomycetes</taxon>
        <taxon>Kitasatosporales</taxon>
        <taxon>Streptomycetaceae</taxon>
        <taxon>Streptomyces</taxon>
    </lineage>
</organism>
<keyword evidence="3" id="KW-1185">Reference proteome</keyword>
<feature type="chain" id="PRO_5045532541" description="Peptidase inhibitor family I36" evidence="1">
    <location>
        <begin position="29"/>
        <end position="134"/>
    </location>
</feature>
<name>A0ABV3A037_9ACTN</name>
<protein>
    <recommendedName>
        <fullName evidence="4">Peptidase inhibitor family I36</fullName>
    </recommendedName>
</protein>
<dbReference type="RefSeq" id="WP_361710701.1">
    <property type="nucleotide sequence ID" value="NZ_JBEZVE010000068.1"/>
</dbReference>
<evidence type="ECO:0000313" key="2">
    <source>
        <dbReference type="EMBL" id="MEU3788030.1"/>
    </source>
</evidence>